<proteinExistence type="predicted"/>
<reference evidence="6" key="2">
    <citation type="submission" date="2021-04" db="EMBL/GenBank/DDBJ databases">
        <title>Draft genome assembly of strain Phenylobacterium sp. 20VBR1 using MiniION and Illumina platforms.</title>
        <authorList>
            <person name="Thomas F.A."/>
            <person name="Krishnan K.P."/>
            <person name="Sinha R.K."/>
        </authorList>
    </citation>
    <scope>NUCLEOTIDE SEQUENCE</scope>
    <source>
        <strain evidence="6">20VBR1</strain>
    </source>
</reference>
<evidence type="ECO:0000256" key="3">
    <source>
        <dbReference type="ARBA" id="ARBA00023136"/>
    </source>
</evidence>
<sequence length="66" mass="7475">MERAFDILIPLALLSVVITLFIGLYALFKGGDFGRSYSNKLMRLRVLLQAIAVALLVTAVWWRHRG</sequence>
<keyword evidence="2 4" id="KW-1133">Transmembrane helix</keyword>
<evidence type="ECO:0000259" key="5">
    <source>
        <dbReference type="PROSITE" id="PS51503"/>
    </source>
</evidence>
<dbReference type="EMBL" id="JAGSGD010000002">
    <property type="protein sequence ID" value="MBR7621570.1"/>
    <property type="molecule type" value="Genomic_DNA"/>
</dbReference>
<dbReference type="AlphaFoldDB" id="A0A941HYM2"/>
<dbReference type="Proteomes" id="UP000622580">
    <property type="component" value="Unassembled WGS sequence"/>
</dbReference>
<name>A0A941HYM2_9CAUL</name>
<evidence type="ECO:0000256" key="2">
    <source>
        <dbReference type="ARBA" id="ARBA00022989"/>
    </source>
</evidence>
<accession>A0A941HYM2</accession>
<reference evidence="7" key="1">
    <citation type="submission" date="2021-01" db="EMBL/GenBank/DDBJ databases">
        <title>Genome sequence of Phenylobacterium sp. 20VBR1 isolated from a valley glaceir, Ny-Alesund, Svalbard.</title>
        <authorList>
            <person name="Thomas F.A."/>
            <person name="Krishnan K.P."/>
            <person name="Sinha R.K."/>
        </authorList>
    </citation>
    <scope>NUCLEOTIDE SEQUENCE</scope>
    <source>
        <strain evidence="7">20VBR1</strain>
    </source>
</reference>
<dbReference type="EMBL" id="CP068570">
    <property type="protein sequence ID" value="QQZ50164.1"/>
    <property type="molecule type" value="Genomic_DNA"/>
</dbReference>
<keyword evidence="8" id="KW-1185">Reference proteome</keyword>
<dbReference type="InterPro" id="IPR007667">
    <property type="entry name" value="Hypoxia_induced_domain"/>
</dbReference>
<dbReference type="NCBIfam" id="NF033233">
    <property type="entry name" value="twin_helix"/>
    <property type="match status" value="1"/>
</dbReference>
<evidence type="ECO:0000313" key="6">
    <source>
        <dbReference type="EMBL" id="MBR7621570.1"/>
    </source>
</evidence>
<organism evidence="6 8">
    <name type="scientific">Phenylobacterium glaciei</name>
    <dbReference type="NCBI Taxonomy" id="2803784"/>
    <lineage>
        <taxon>Bacteria</taxon>
        <taxon>Pseudomonadati</taxon>
        <taxon>Pseudomonadota</taxon>
        <taxon>Alphaproteobacteria</taxon>
        <taxon>Caulobacterales</taxon>
        <taxon>Caulobacteraceae</taxon>
        <taxon>Phenylobacterium</taxon>
    </lineage>
</organism>
<keyword evidence="1 4" id="KW-0812">Transmembrane</keyword>
<evidence type="ECO:0000256" key="1">
    <source>
        <dbReference type="ARBA" id="ARBA00022692"/>
    </source>
</evidence>
<feature type="domain" description="HIG1" evidence="5">
    <location>
        <begin position="1"/>
        <end position="66"/>
    </location>
</feature>
<gene>
    <name evidence="6" type="ORF">JKL49_19415</name>
    <name evidence="7" type="ORF">JKL49_27145</name>
</gene>
<dbReference type="PROSITE" id="PS51503">
    <property type="entry name" value="HIG1"/>
    <property type="match status" value="1"/>
</dbReference>
<keyword evidence="3 4" id="KW-0472">Membrane</keyword>
<dbReference type="RefSeq" id="WP_215343087.1">
    <property type="nucleotide sequence ID" value="NZ_JAGSGD010000002.1"/>
</dbReference>
<evidence type="ECO:0000256" key="4">
    <source>
        <dbReference type="SAM" id="Phobius"/>
    </source>
</evidence>
<evidence type="ECO:0000313" key="8">
    <source>
        <dbReference type="Proteomes" id="UP000622580"/>
    </source>
</evidence>
<dbReference type="Pfam" id="PF04588">
    <property type="entry name" value="HIG_1_N"/>
    <property type="match status" value="1"/>
</dbReference>
<protein>
    <submittedName>
        <fullName evidence="6">Twin transmembrane helix small protein</fullName>
    </submittedName>
</protein>
<dbReference type="Gene3D" id="6.10.140.1320">
    <property type="match status" value="1"/>
</dbReference>
<evidence type="ECO:0000313" key="7">
    <source>
        <dbReference type="EMBL" id="QQZ50164.1"/>
    </source>
</evidence>
<feature type="transmembrane region" description="Helical" evidence="4">
    <location>
        <begin position="46"/>
        <end position="62"/>
    </location>
</feature>
<feature type="transmembrane region" description="Helical" evidence="4">
    <location>
        <begin position="7"/>
        <end position="26"/>
    </location>
</feature>